<evidence type="ECO:0000256" key="8">
    <source>
        <dbReference type="ARBA" id="ARBA00022842"/>
    </source>
</evidence>
<dbReference type="SUPFAM" id="SSF51735">
    <property type="entry name" value="NAD(P)-binding Rossmann-fold domains"/>
    <property type="match status" value="1"/>
</dbReference>
<keyword evidence="5" id="KW-0808">Transferase</keyword>
<dbReference type="InterPro" id="IPR047224">
    <property type="entry name" value="FAS_alpha_su_C"/>
</dbReference>
<dbReference type="GO" id="GO:0005835">
    <property type="term" value="C:fatty acid synthase complex"/>
    <property type="evidence" value="ECO:0007669"/>
    <property type="project" value="InterPro"/>
</dbReference>
<dbReference type="Proteomes" id="UP000193920">
    <property type="component" value="Unassembled WGS sequence"/>
</dbReference>
<comment type="catalytic activity">
    <reaction evidence="17">
        <text>a (3R)-hydroxyacyl-[ACP] + NADP(+) = a 3-oxoacyl-[ACP] + NADPH + H(+)</text>
        <dbReference type="Rhea" id="RHEA:17397"/>
        <dbReference type="Rhea" id="RHEA-COMP:9916"/>
        <dbReference type="Rhea" id="RHEA-COMP:9945"/>
        <dbReference type="ChEBI" id="CHEBI:15378"/>
        <dbReference type="ChEBI" id="CHEBI:57783"/>
        <dbReference type="ChEBI" id="CHEBI:58349"/>
        <dbReference type="ChEBI" id="CHEBI:78776"/>
        <dbReference type="ChEBI" id="CHEBI:78827"/>
        <dbReference type="EC" id="1.1.1.100"/>
    </reaction>
</comment>
<evidence type="ECO:0000256" key="1">
    <source>
        <dbReference type="ARBA" id="ARBA00007485"/>
    </source>
</evidence>
<dbReference type="GO" id="GO:0004318">
    <property type="term" value="F:enoyl-[acyl-carrier-protein] reductase (NADH) activity"/>
    <property type="evidence" value="ECO:0007669"/>
    <property type="project" value="InterPro"/>
</dbReference>
<dbReference type="SUPFAM" id="SSF52151">
    <property type="entry name" value="FabD/lysophospholipase-like"/>
    <property type="match status" value="2"/>
</dbReference>
<dbReference type="FunFam" id="3.30.70.2490:FF:000001">
    <property type="entry name" value="Fatty acid synthase subunit alpha"/>
    <property type="match status" value="1"/>
</dbReference>
<dbReference type="InterPro" id="IPR003965">
    <property type="entry name" value="Fatty_acid_synthase"/>
</dbReference>
<evidence type="ECO:0000256" key="3">
    <source>
        <dbReference type="ARBA" id="ARBA00022516"/>
    </source>
</evidence>
<gene>
    <name evidence="21" type="ORF">LY90DRAFT_510925</name>
</gene>
<dbReference type="InterPro" id="IPR036291">
    <property type="entry name" value="NAD(P)-bd_dom_sf"/>
</dbReference>
<dbReference type="GO" id="GO:0008897">
    <property type="term" value="F:holo-[acyl-carrier-protein] synthase activity"/>
    <property type="evidence" value="ECO:0007669"/>
    <property type="project" value="InterPro"/>
</dbReference>
<dbReference type="Pfam" id="PF17828">
    <property type="entry name" value="FAS_N"/>
    <property type="match status" value="1"/>
</dbReference>
<dbReference type="Gene3D" id="3.20.20.70">
    <property type="entry name" value="Aldolase class I"/>
    <property type="match status" value="1"/>
</dbReference>
<dbReference type="CDD" id="cd08950">
    <property type="entry name" value="KR_fFAS_SDR_c_like"/>
    <property type="match status" value="1"/>
</dbReference>
<dbReference type="PRINTS" id="PR01483">
    <property type="entry name" value="FASYNTHASE"/>
</dbReference>
<evidence type="ECO:0000256" key="4">
    <source>
        <dbReference type="ARBA" id="ARBA00022553"/>
    </source>
</evidence>
<reference evidence="21 22" key="1">
    <citation type="submission" date="2016-08" db="EMBL/GenBank/DDBJ databases">
        <title>A Parts List for Fungal Cellulosomes Revealed by Comparative Genomics.</title>
        <authorList>
            <consortium name="DOE Joint Genome Institute"/>
            <person name="Haitjema C.H."/>
            <person name="Gilmore S.P."/>
            <person name="Henske J.K."/>
            <person name="Solomon K.V."/>
            <person name="De Groot R."/>
            <person name="Kuo A."/>
            <person name="Mondo S.J."/>
            <person name="Salamov A.A."/>
            <person name="Labutti K."/>
            <person name="Zhao Z."/>
            <person name="Chiniquy J."/>
            <person name="Barry K."/>
            <person name="Brewer H.M."/>
            <person name="Purvine S.O."/>
            <person name="Wright A.T."/>
            <person name="Boxma B."/>
            <person name="Van Alen T."/>
            <person name="Hackstein J.H."/>
            <person name="Baker S.E."/>
            <person name="Grigoriev I.V."/>
            <person name="O'Malley M.A."/>
        </authorList>
    </citation>
    <scope>NUCLEOTIDE SEQUENCE [LARGE SCALE GENOMIC DNA]</scope>
    <source>
        <strain evidence="21 22">G1</strain>
    </source>
</reference>
<comment type="caution">
    <text evidence="21">The sequence shown here is derived from an EMBL/GenBank/DDBJ whole genome shotgun (WGS) entry which is preliminary data.</text>
</comment>
<dbReference type="GO" id="GO:0004316">
    <property type="term" value="F:3-oxoacyl-[acyl-carrier-protein] reductase (NADPH) activity"/>
    <property type="evidence" value="ECO:0007669"/>
    <property type="project" value="UniProtKB-EC"/>
</dbReference>
<dbReference type="Gene3D" id="6.10.60.10">
    <property type="match status" value="1"/>
</dbReference>
<dbReference type="PROSITE" id="PS00606">
    <property type="entry name" value="KS3_1"/>
    <property type="match status" value="1"/>
</dbReference>
<dbReference type="Gene3D" id="1.20.930.70">
    <property type="match status" value="1"/>
</dbReference>
<dbReference type="Gene3D" id="3.90.25.70">
    <property type="match status" value="1"/>
</dbReference>
<dbReference type="SMART" id="SM00827">
    <property type="entry name" value="PKS_AT"/>
    <property type="match status" value="1"/>
</dbReference>
<keyword evidence="2" id="KW-0596">Phosphopantetheine</keyword>
<evidence type="ECO:0000256" key="5">
    <source>
        <dbReference type="ARBA" id="ARBA00022679"/>
    </source>
</evidence>
<dbReference type="Pfam" id="PF00698">
    <property type="entry name" value="Acyl_transf_1"/>
    <property type="match status" value="1"/>
</dbReference>
<keyword evidence="12" id="KW-0443">Lipid metabolism</keyword>
<accession>A0A1Y2BU55</accession>
<dbReference type="InterPro" id="IPR014043">
    <property type="entry name" value="Acyl_transferase_dom"/>
</dbReference>
<dbReference type="GO" id="GO:0004321">
    <property type="term" value="F:fatty-acyl-CoA synthase activity"/>
    <property type="evidence" value="ECO:0007669"/>
    <property type="project" value="UniProtKB-EC"/>
</dbReference>
<dbReference type="InterPro" id="IPR014031">
    <property type="entry name" value="Ketoacyl_synth_C"/>
</dbReference>
<evidence type="ECO:0000256" key="18">
    <source>
        <dbReference type="ARBA" id="ARBA00049541"/>
    </source>
</evidence>
<dbReference type="Gene3D" id="3.40.47.10">
    <property type="match status" value="2"/>
</dbReference>
<dbReference type="GO" id="GO:0004312">
    <property type="term" value="F:fatty acid synthase activity"/>
    <property type="evidence" value="ECO:0007669"/>
    <property type="project" value="InterPro"/>
</dbReference>
<evidence type="ECO:0000313" key="21">
    <source>
        <dbReference type="EMBL" id="ORY38273.1"/>
    </source>
</evidence>
<dbReference type="Gene3D" id="6.10.140.1400">
    <property type="match status" value="1"/>
</dbReference>
<dbReference type="Pfam" id="PF02801">
    <property type="entry name" value="Ketoacyl-synt_C"/>
    <property type="match status" value="1"/>
</dbReference>
<keyword evidence="4" id="KW-0597">Phosphoprotein</keyword>
<evidence type="ECO:0000256" key="6">
    <source>
        <dbReference type="ARBA" id="ARBA00022723"/>
    </source>
</evidence>
<evidence type="ECO:0000256" key="14">
    <source>
        <dbReference type="ARBA" id="ARBA00023268"/>
    </source>
</evidence>
<dbReference type="Pfam" id="PF18314">
    <property type="entry name" value="FAS_I_H"/>
    <property type="match status" value="1"/>
</dbReference>
<dbReference type="InterPro" id="IPR001227">
    <property type="entry name" value="Ac_transferase_dom_sf"/>
</dbReference>
<evidence type="ECO:0000256" key="17">
    <source>
        <dbReference type="ARBA" id="ARBA00048508"/>
    </source>
</evidence>
<dbReference type="Gene3D" id="6.10.140.1410">
    <property type="match status" value="1"/>
</dbReference>
<dbReference type="Gene3D" id="3.40.366.10">
    <property type="entry name" value="Malonyl-Coenzyme A Acyl Carrier Protein, domain 2"/>
    <property type="match status" value="3"/>
</dbReference>
<dbReference type="SUPFAM" id="SSF51412">
    <property type="entry name" value="Inosine monophosphate dehydrogenase (IMPDH)"/>
    <property type="match status" value="1"/>
</dbReference>
<dbReference type="InterPro" id="IPR008278">
    <property type="entry name" value="4-PPantetheinyl_Trfase_dom"/>
</dbReference>
<keyword evidence="10" id="KW-0560">Oxidoreductase</keyword>
<evidence type="ECO:0000256" key="16">
    <source>
        <dbReference type="ARBA" id="ARBA00048237"/>
    </source>
</evidence>
<name>A0A1Y2BU55_9FUNG</name>
<dbReference type="InterPro" id="IPR040883">
    <property type="entry name" value="FAS_meander"/>
</dbReference>
<keyword evidence="7" id="KW-0378">Hydrolase</keyword>
<dbReference type="Gene3D" id="6.20.240.10">
    <property type="match status" value="1"/>
</dbReference>
<dbReference type="GO" id="GO:0016787">
    <property type="term" value="F:hydrolase activity"/>
    <property type="evidence" value="ECO:0007669"/>
    <property type="project" value="UniProtKB-KW"/>
</dbReference>
<dbReference type="Gene3D" id="3.90.470.20">
    <property type="entry name" value="4'-phosphopantetheinyl transferase domain"/>
    <property type="match status" value="1"/>
</dbReference>
<dbReference type="Pfam" id="PF01648">
    <property type="entry name" value="ACPS"/>
    <property type="match status" value="1"/>
</dbReference>
<dbReference type="InterPro" id="IPR016039">
    <property type="entry name" value="Thiolase-like"/>
</dbReference>
<dbReference type="Pfam" id="PF01575">
    <property type="entry name" value="MaoC_dehydratas"/>
    <property type="match status" value="1"/>
</dbReference>
<dbReference type="PANTHER" id="PTHR10982:SF21">
    <property type="entry name" value="FATTY ACID SYNTHASE SUBUNIT BETA"/>
    <property type="match status" value="1"/>
</dbReference>
<dbReference type="InterPro" id="IPR040899">
    <property type="entry name" value="Fas_alpha_ACP"/>
</dbReference>
<dbReference type="Gene3D" id="6.10.250.1930">
    <property type="match status" value="1"/>
</dbReference>
<comment type="similarity">
    <text evidence="1">Belongs to the thiolase-like superfamily. Fungal fatty acid synthetase subunit alpha family.</text>
</comment>
<dbReference type="FunFam" id="3.90.470.20:FF:000005">
    <property type="entry name" value="Fatty acid synthase alpha subunit FasA"/>
    <property type="match status" value="1"/>
</dbReference>
<keyword evidence="22" id="KW-1185">Reference proteome</keyword>
<dbReference type="CDD" id="cd03447">
    <property type="entry name" value="FAS_MaoC"/>
    <property type="match status" value="1"/>
</dbReference>
<dbReference type="Pfam" id="PF00109">
    <property type="entry name" value="ketoacyl-synt"/>
    <property type="match status" value="1"/>
</dbReference>
<dbReference type="FunFam" id="3.40.50.720:FF:000168">
    <property type="entry name" value="Fatty acid synthase subunit alpha"/>
    <property type="match status" value="1"/>
</dbReference>
<dbReference type="Pfam" id="PF17951">
    <property type="entry name" value="FAS_meander"/>
    <property type="match status" value="1"/>
</dbReference>
<dbReference type="Gene3D" id="3.30.70.3330">
    <property type="match status" value="1"/>
</dbReference>
<evidence type="ECO:0000256" key="13">
    <source>
        <dbReference type="ARBA" id="ARBA00023239"/>
    </source>
</evidence>
<dbReference type="SUPFAM" id="SSF53901">
    <property type="entry name" value="Thiolase-like"/>
    <property type="match status" value="2"/>
</dbReference>
<dbReference type="FunFam" id="3.40.366.10:FF:000003">
    <property type="entry name" value="Fatty acid synthase subunit beta dehydratase"/>
    <property type="match status" value="1"/>
</dbReference>
<comment type="subunit">
    <text evidence="15">[Alpha(6)beta(6)] hexamers of two multifunctional subunits (alpha and beta).</text>
</comment>
<dbReference type="GO" id="GO:0006633">
    <property type="term" value="P:fatty acid biosynthetic process"/>
    <property type="evidence" value="ECO:0007669"/>
    <property type="project" value="InterPro"/>
</dbReference>
<dbReference type="Pfam" id="PF08354">
    <property type="entry name" value="Fas1-AflB-like_hel"/>
    <property type="match status" value="1"/>
</dbReference>
<proteinExistence type="inferred from homology"/>
<dbReference type="Gene3D" id="3.30.1120.100">
    <property type="match status" value="1"/>
</dbReference>
<feature type="domain" description="Ketosynthase family 3 (KS3)" evidence="20">
    <location>
        <begin position="3371"/>
        <end position="3914"/>
    </location>
</feature>
<comment type="catalytic activity">
    <reaction evidence="18">
        <text>a fatty acyl-[ACP] + malonyl-[ACP] + H(+) = a 3-oxoacyl-[ACP] + holo-[ACP] + CO2</text>
        <dbReference type="Rhea" id="RHEA:22836"/>
        <dbReference type="Rhea" id="RHEA-COMP:9623"/>
        <dbReference type="Rhea" id="RHEA-COMP:9685"/>
        <dbReference type="Rhea" id="RHEA-COMP:9916"/>
        <dbReference type="Rhea" id="RHEA-COMP:14125"/>
        <dbReference type="ChEBI" id="CHEBI:15378"/>
        <dbReference type="ChEBI" id="CHEBI:16526"/>
        <dbReference type="ChEBI" id="CHEBI:64479"/>
        <dbReference type="ChEBI" id="CHEBI:78449"/>
        <dbReference type="ChEBI" id="CHEBI:78776"/>
        <dbReference type="ChEBI" id="CHEBI:138651"/>
        <dbReference type="EC" id="2.3.1.41"/>
    </reaction>
</comment>
<evidence type="ECO:0000256" key="7">
    <source>
        <dbReference type="ARBA" id="ARBA00022801"/>
    </source>
</evidence>
<keyword evidence="6" id="KW-0479">Metal-binding</keyword>
<dbReference type="Pfam" id="PF13452">
    <property type="entry name" value="FAS1_DH_region"/>
    <property type="match status" value="1"/>
</dbReference>
<dbReference type="Gene3D" id="3.10.129.10">
    <property type="entry name" value="Hotdog Thioesterase"/>
    <property type="match status" value="1"/>
</dbReference>
<dbReference type="InterPro" id="IPR039569">
    <property type="entry name" value="FAS1-like_DH_region"/>
</dbReference>
<evidence type="ECO:0000256" key="10">
    <source>
        <dbReference type="ARBA" id="ARBA00023002"/>
    </source>
</evidence>
<dbReference type="PANTHER" id="PTHR10982">
    <property type="entry name" value="MALONYL COA-ACYL CARRIER PROTEIN TRANSACYLASE"/>
    <property type="match status" value="1"/>
</dbReference>
<feature type="region of interest" description="Disordered" evidence="19">
    <location>
        <begin position="3610"/>
        <end position="3630"/>
    </location>
</feature>
<keyword evidence="3" id="KW-0444">Lipid biosynthesis</keyword>
<dbReference type="Pfam" id="PF22235">
    <property type="entry name" value="FAS1_thioest_ins"/>
    <property type="match status" value="1"/>
</dbReference>
<dbReference type="InterPro" id="IPR002539">
    <property type="entry name" value="MaoC-like_dom"/>
</dbReference>
<dbReference type="Pfam" id="PF16073">
    <property type="entry name" value="SAT"/>
    <property type="match status" value="1"/>
</dbReference>
<evidence type="ECO:0000259" key="20">
    <source>
        <dbReference type="PROSITE" id="PS52004"/>
    </source>
</evidence>
<keyword evidence="14" id="KW-0511">Multifunctional enzyme</keyword>
<dbReference type="InterPro" id="IPR041099">
    <property type="entry name" value="FAS1_N"/>
</dbReference>
<evidence type="ECO:0000256" key="15">
    <source>
        <dbReference type="ARBA" id="ARBA00033756"/>
    </source>
</evidence>
<keyword evidence="13" id="KW-0456">Lyase</keyword>
<dbReference type="EMBL" id="MCOG01000137">
    <property type="protein sequence ID" value="ORY38273.1"/>
    <property type="molecule type" value="Genomic_DNA"/>
</dbReference>
<dbReference type="InterPro" id="IPR016035">
    <property type="entry name" value="Acyl_Trfase/lysoPLipase"/>
</dbReference>
<dbReference type="InterPro" id="IPR037143">
    <property type="entry name" value="4-PPantetheinyl_Trfase_dom_sf"/>
</dbReference>
<dbReference type="GO" id="GO:0000287">
    <property type="term" value="F:magnesium ion binding"/>
    <property type="evidence" value="ECO:0007669"/>
    <property type="project" value="InterPro"/>
</dbReference>
<dbReference type="Gene3D" id="1.20.1050.120">
    <property type="match status" value="1"/>
</dbReference>
<dbReference type="Gene3D" id="3.40.50.720">
    <property type="entry name" value="NAD(P)-binding Rossmann-like Domain"/>
    <property type="match status" value="1"/>
</dbReference>
<dbReference type="FunFam" id="3.40.366.10:FF:000006">
    <property type="entry name" value="Fatty acid synthase beta subunit dehydratase"/>
    <property type="match status" value="1"/>
</dbReference>
<sequence length="4148" mass="465668">MVTPLTPIAMNNLKNATNPVSLRLFILKDKATEISFNIPFDQWSVAEEVREQYHMRQNSSIETGDTSIPQEQRELELFIDFLEFSSAYAYGQGQGQEVVTQYSEYESVVAATDDSQGLLKFITCVFSEFCNSYCKTNNIHVTTASYPKKLRLHAIQIYYKILDLLVTANTNNNTIESALIEKEKSRSKKSALLQAVTKHKASIFAVFGGQGSEDYFNEIKEIYSTYEVIIKSYLERMSCMLEELASKPELLQFFPKGLHVLKWLEEPETLPDTKYLINAPISLPLVGLCQLLHYSVLYKSLGKTPDEMRRCFVGTTGHSQGIISSVVVSSSGTEEEFIDNSEKALSLLFWIGVRSQMAYPETTINPKILQDSLNNDEGEPTPMISFANLPVNKIVEHIKATNQHLPEDRKIHISLYNGPRSIVCSGHPQSLYGLNVTLRKLKAQANIDQNRIPYSQRKIRFSSRFLPISVPFHCDYLKDVNDIVMKDVERDNLTLGKGELAIPILSTETGEDLRGHPQFTYELIKQICTLPVYWEKATSITNATHILEFGPSGAGVGLLTHRNKVGTGIQIILANSLESSEKEVLSKDSLYNRDPSSIKYSMNWEKLFAPKLVKSANNGKIYVETRFSRLLGKPPLMVGGMTPTTANENLVSACINAGYHIELAGGGQHSTQMIRDRIKKIMSKVPSGEGITMNIMFLNAFQWGFQYPLVQEMRKEGIPLDGLCIAAGVPSLDVANEILGNLKACGIKHVAFKPGSVSAIQQVIAIAKQNPDMPIIMQWTGGRAGGHHSFEDFHQPIIDTYASIRRQPNIIIVVGSGFGDAEGTLPYLTGEWASKFGYPPMPFDGILFGSRILVAAEAGTSEEVKKLLVESEGIENEKEWENTYKGPTGGVVTVKSELGEPIHKLATRGVLLWKELDETIFNLPPEKQLPALLARKEYIVHRLNKDYQKVWFPKKYDAEDPEKVVDLKDMTYYEVLRRMLELMYPNGQWIDVSLRMIYGDFFHRVEERFYKASEGKEFVSFLQSYEQLEEDPVGLLEKFMEERVPEAKVQLINSDDLMYFLNICSRRDIKPPPFIPNMDKQFKYWFKKDSLWQSEHLEAVVGQDPGRVCVLQGPVAVRHSTKANEPISSILDTINQEHIKQLKARYYQNNDTLVPVVDYFGGAEIRDVRRKIRNVSIKSIKNDNIFSTMFEITAENNEDLPDENDWFDLLAGQYYTWLHALLASKVFVKDDDGYYQDNCVRRILRPKPQHIVEIRTVNDKIESLSMFNKQGGKEVVKITIDDDKKIITVLMNEYSLNTKLVQLPLLFQYKPEQGYAPIHEIMEGRNERIKRFYYDLWFGLDNGKYTFEEDYNHNPKEPFVSVSEPITRQQITDFVNIIGNRAESYTDRGQKVLFAPMDFAIVVGWQSIIRAIFPKFINADLLKLVHLSNGFRMIDNELGLKEGDVVKTESRIISVVNDETGKIVEVKGVLKRDEKPFMEVISKFFYRGIFTDYDSTFKNVKEKTYHVTLKNKKDVHILESLDWFKMTTDDKQLSLTQGDQLLFELNSEYTFKTSDIYRKVKTFGTIKKLLSTKVYVDIAKVDYLYEEPDGSCGNPVIDFLERNGKIQDTPVYFENGGYSIMPKGKGLSSVVNTHSSNLGYSRVSGDVNPIHTNPYFAQLADLPGNITHGMWTSASTRKFVETFAAENHPHRVTSYEVKFLDMVFPGDRLETKLFHTGMANGKKIIQCKTINQDGKVILEGTAEVEQPITAYVFTGQGAQEVGMGMDLYEKSPVAREIWDRADAHLMESYGFSIIDIVKNNPTEITIYFGNVKGQQIRKNYQQMTYEHVNADGVIESLSLFPEIDDDSDSYTFHHIGGLLSATQFTQPSLVLMEKAAFEEMRTRGFIQQNSAFAGHSLGEYAALTAIGDVLSIETLVDVVFYRGMTMQRAVQRDSKGRSDYAMCAVNPTRVSRTFNESALQYLVANIKKVTEGLIEIVNYNVDNWQYVVSGDLISLQVLTLVLNYLKAEKIDLTVLLNTLSVEEVQKQVIEMITTAFEKAKDQKKRHGFIKLERGAASIPLRGIDVPFHSSFLLRGVAPFRQYLMSKFDPNLIDVNRLIGNYIPNLTAEPFSLKKEFIENIYAKTNSSRIKNVLKGWTDDKYASPRLQQKLGYILLIELLAYQFASAVRWIETQDRLFVDIGVERLIEIGPGPTLSGMAQKTLKFKYEYYDDATSSRREILSYSRNYKEIFYDFEDESESEAVETVSKSAPTPTPTPTPVPVAAPVAAAGSVADEDIQVKHLINILIAQKLKKKANEVPMTSTIKELVGGKSTLQNEVLGDLQKEFGSNNVPDKSEELPLNELSSQIGTGSMALGKYSQTLVNKLISAKMAAGFTKSKISGYLSQKYGLGPKRTDALLLFGLTDEPASRFGSEDEAKAWLDKVASGYSAFVGVGLSAGAAAAAAPMAMSMPMAVASVATASAASVADEDIQVKHLINILIAQKLKKKANEVPMTSTIKELVGGKSTLQNEVLGDLQKEFGSNNVPDKSEELPLNELSGQIGSGSIALGKYSQTLVNKLISAKMAAGFTKSKISGYLSQKYGLGPKRTDALLLFGLTDEPASRFGSEDEAKAWLDKIAPMYFSFVGVSAGAAPAAGAAASVPMMAAPVNAGAIAEATRKYDQLIKEQLDIFLNYLDIDPREGFNLYEDELNNAARLRAELDLWINEHGDEYAQGIKPIFDPLKVRKYDSYWNWVHQESLILYYDILYGRLAVVDRKVTSQCIHVMNRADQHLLDHYNYRIRATDSKKGPTYELAKEFAQILLENCSETINENPVYKDVDVPTMPQTTVSESGEIKYAEVPRPGIRKMESYIKLMQAGSRITRIPTKHSNRSIRFTGGGNGSGNNKTRVKSKKVPFLFLKDPKTGEYDEKLTKVYYKALYAMANDGITFKNKYVLITGCGRNSIGSQVIKGLLNGGAKIIATTSRFSKATMQYYRQLYEDHGSKGSCLIVVPFNAASVEDVNRLIEYIYSKDPKNGLGWDLDYVIPFAAISENGRTLENIDSRSELAHRIMLTNLLRMLGKIVTEKESHKYDTRPAQCILPMSPNHGTFGGDGLYSESKIALETLFNRWHSEGWGGYLTVAGAVIGWTRGTGLMNSNNLVAEGIEMFGVHTFSTHEMAFNLIGLMHSDICKLCLKNPVFADLNGGLQFIDNLNGNINMIRTILNETSEIRRSIKNEKELEKSITLGKLLAKEKKLVLKPRANLKFSFPKVKPFEELKKLDYLRGMIDLDRTVVVTGYGEVGPYGNSRTRWEMEAYGKFSLEGCIEMAWIMGMIKYAKNKKTKDGKLYSGWVDAETGEPVQDFEVKAKYEERILQHTGIRFIEPELFNGYDPNKKNFYQEVAIDHDLPGFECSKEEAEQFKRKHGDRVDIFENGESGQWNVKFKKGSTIYIPKALQFDRTVAGQIPTGWKPETYGIPKSIIDQVDPVTLYVIVATVEALINSGITDPYEFYEYVHVSEVGNCSGGGVGGMLSSRKEYFERAFEKPIQSDILQECFINTMPAWINLLLLSSSGPIKTPVGACATAVESVEIGLETILSGKAKIVIVGGYDDFQEEGSYEFANMKATSNALDELAHGRDPSEMSRPGTTTRGGFMESQGAGHEILMTASLAIKMGVPIYGIIAHTSTATDKEGRSVPAPGQGILTTAREAHVTYNPLLDFKYRARQLKFRRKQIKLWIENEFELLREEMEGRKEGKEDNDNDEQFNKYVRERTAYINKEARRQEKEALRTYGNEFYKNDPTISPLRGALAVFGLTMDDIDALSFHGTGTKANDTNESEVINKQFKHLGRSKGNVCPAIMQKYLTGHPKGAAASWMLNGMLQVIETGIIPGNRNADNIEEKLRKFDYIYFPSRSIHTDGVKAGLLKSFGFGQVGGEVLVISPDYVLSSLTKEEYDVYCKKREVRQQAMYRYLHESMTENADFVQVKEHPPYDDTNESNVYLDPLARASYDKKEGSWKFNGKREVTTEISEKEAKKIKQILLSDAMKNECGNGIGVDIELVTEIPINNENFIERNFTKEEIKYCMSRPDPQSSFAGRWSAKEAVVKAVSSHSSSKVWTKGEAAPLIDIEILPGESGAPVVQFHNDAEKAVKEAGVKSVNVTISHSGGFSCAMATAK</sequence>
<dbReference type="InterPro" id="IPR032088">
    <property type="entry name" value="SAT"/>
</dbReference>
<keyword evidence="8" id="KW-0460">Magnesium</keyword>
<dbReference type="InterPro" id="IPR020841">
    <property type="entry name" value="PKS_Beta-ketoAc_synthase_dom"/>
</dbReference>
<evidence type="ECO:0000256" key="9">
    <source>
        <dbReference type="ARBA" id="ARBA00022857"/>
    </source>
</evidence>
<evidence type="ECO:0000256" key="2">
    <source>
        <dbReference type="ARBA" id="ARBA00022450"/>
    </source>
</evidence>
<comment type="catalytic activity">
    <reaction evidence="16">
        <text>acetyl-CoA + n malonyl-CoA + 2n NADPH + 4n H(+) = a long-chain-acyl-CoA + n CoA + n CO2 + 2n NADP(+).</text>
        <dbReference type="EC" id="2.3.1.86"/>
    </reaction>
</comment>
<dbReference type="GO" id="GO:0019171">
    <property type="term" value="F:(3R)-hydroxyacyl-[acyl-carrier-protein] dehydratase activity"/>
    <property type="evidence" value="ECO:0007669"/>
    <property type="project" value="InterPro"/>
</dbReference>
<dbReference type="InterPro" id="IPR018201">
    <property type="entry name" value="Ketoacyl_synth_AS"/>
</dbReference>
<dbReference type="OrthoDB" id="4251012at2759"/>
<dbReference type="InterPro" id="IPR029069">
    <property type="entry name" value="HotDog_dom_sf"/>
</dbReference>
<dbReference type="InterPro" id="IPR050830">
    <property type="entry name" value="Fungal_FAS"/>
</dbReference>
<dbReference type="InterPro" id="IPR013785">
    <property type="entry name" value="Aldolase_TIM"/>
</dbReference>
<keyword evidence="11" id="KW-0520">NAD</keyword>
<evidence type="ECO:0000256" key="19">
    <source>
        <dbReference type="SAM" id="MobiDB-lite"/>
    </source>
</evidence>
<dbReference type="Pfam" id="PF18325">
    <property type="entry name" value="Fas_alpha_ACP"/>
    <property type="match status" value="2"/>
</dbReference>
<dbReference type="InterPro" id="IPR014030">
    <property type="entry name" value="Ketoacyl_synth_N"/>
</dbReference>
<organism evidence="21 22">
    <name type="scientific">Neocallimastix californiae</name>
    <dbReference type="NCBI Taxonomy" id="1754190"/>
    <lineage>
        <taxon>Eukaryota</taxon>
        <taxon>Fungi</taxon>
        <taxon>Fungi incertae sedis</taxon>
        <taxon>Chytridiomycota</taxon>
        <taxon>Chytridiomycota incertae sedis</taxon>
        <taxon>Neocallimastigomycetes</taxon>
        <taxon>Neocallimastigales</taxon>
        <taxon>Neocallimastigaceae</taxon>
        <taxon>Neocallimastix</taxon>
    </lineage>
</organism>
<dbReference type="NCBIfam" id="TIGR00556">
    <property type="entry name" value="pantethn_trn"/>
    <property type="match status" value="1"/>
</dbReference>
<dbReference type="STRING" id="1754190.A0A1Y2BU55"/>
<dbReference type="InterPro" id="IPR013565">
    <property type="entry name" value="Fas1/AflB-like_central"/>
</dbReference>
<dbReference type="CDD" id="cd00828">
    <property type="entry name" value="elong_cond_enzymes"/>
    <property type="match status" value="1"/>
</dbReference>
<evidence type="ECO:0000256" key="12">
    <source>
        <dbReference type="ARBA" id="ARBA00023098"/>
    </source>
</evidence>
<dbReference type="SUPFAM" id="SSF54637">
    <property type="entry name" value="Thioesterase/thiol ester dehydrase-isomerase"/>
    <property type="match status" value="2"/>
</dbReference>
<protein>
    <submittedName>
        <fullName evidence="21">Fatty acid synthase</fullName>
    </submittedName>
</protein>
<evidence type="ECO:0000256" key="11">
    <source>
        <dbReference type="ARBA" id="ARBA00023027"/>
    </source>
</evidence>
<dbReference type="InterPro" id="IPR041550">
    <property type="entry name" value="FASI_helical"/>
</dbReference>
<dbReference type="FunFam" id="3.20.20.70:FF:000078">
    <property type="entry name" value="Fatty acid synthase beta subunit dehydratase"/>
    <property type="match status" value="1"/>
</dbReference>
<dbReference type="FunFam" id="3.30.70.3330:FF:000001">
    <property type="entry name" value="Fatty acid synthase subunit beta dehydratase"/>
    <property type="match status" value="1"/>
</dbReference>
<evidence type="ECO:0000313" key="22">
    <source>
        <dbReference type="Proteomes" id="UP000193920"/>
    </source>
</evidence>
<keyword evidence="9" id="KW-0521">NADP</keyword>
<dbReference type="InterPro" id="IPR004568">
    <property type="entry name" value="Ppantetheine-prot_Trfase_dom"/>
</dbReference>
<dbReference type="GO" id="GO:0004315">
    <property type="term" value="F:3-oxoacyl-[acyl-carrier-protein] synthase activity"/>
    <property type="evidence" value="ECO:0007669"/>
    <property type="project" value="UniProtKB-EC"/>
</dbReference>
<dbReference type="SUPFAM" id="SSF56214">
    <property type="entry name" value="4'-phosphopantetheinyl transferase"/>
    <property type="match status" value="1"/>
</dbReference>
<dbReference type="FunFam" id="3.90.25.70:FF:000001">
    <property type="entry name" value="Fatty acid synthase subunit alpha"/>
    <property type="match status" value="1"/>
</dbReference>
<dbReference type="PROSITE" id="PS52004">
    <property type="entry name" value="KS3_2"/>
    <property type="match status" value="1"/>
</dbReference>